<evidence type="ECO:0000259" key="3">
    <source>
        <dbReference type="Pfam" id="PF05433"/>
    </source>
</evidence>
<dbReference type="RefSeq" id="WP_106856418.1">
    <property type="nucleotide sequence ID" value="NZ_OGTP01000015.1"/>
</dbReference>
<keyword evidence="2" id="KW-1133">Transmembrane helix</keyword>
<feature type="compositionally biased region" description="Low complexity" evidence="1">
    <location>
        <begin position="58"/>
        <end position="90"/>
    </location>
</feature>
<sequence length="251" mass="25679">MDNGTNKLSTSPSSGGDQPRQRRLHPLVATAAGAVIVASLVATAAMTGLFPRASSNSAQNPQTQTAPVAQQPVVDSAAPSPAQQAAQQQAAQQQATQQQQAAAQQAAAQQAAQQQAQQAPAQPQPAQPSYAQQQQPQHHAYCSTCGTVESISAVKQEGHGTGIGAVGGAVAGGVVGNQFGRGGGRTAMTLLGALGGGVAGNSVEKHLRSETDYSVHVRMENGHTRTFTYKNPPPFQQGERVHIQNGTLVAG</sequence>
<feature type="region of interest" description="Disordered" evidence="1">
    <location>
        <begin position="1"/>
        <end position="21"/>
    </location>
</feature>
<feature type="region of interest" description="Disordered" evidence="1">
    <location>
        <begin position="53"/>
        <end position="90"/>
    </location>
</feature>
<dbReference type="AlphaFoldDB" id="A0A2U3I9L4"/>
<dbReference type="GO" id="GO:0019867">
    <property type="term" value="C:outer membrane"/>
    <property type="evidence" value="ECO:0007669"/>
    <property type="project" value="InterPro"/>
</dbReference>
<reference evidence="5" key="1">
    <citation type="submission" date="2018-01" db="EMBL/GenBank/DDBJ databases">
        <authorList>
            <person name="Peeters C."/>
        </authorList>
    </citation>
    <scope>NUCLEOTIDE SEQUENCE [LARGE SCALE GENOMIC DNA]</scope>
</reference>
<proteinExistence type="predicted"/>
<evidence type="ECO:0000313" key="4">
    <source>
        <dbReference type="EMBL" id="SPB16867.1"/>
    </source>
</evidence>
<feature type="compositionally biased region" description="Polar residues" evidence="1">
    <location>
        <begin position="1"/>
        <end position="16"/>
    </location>
</feature>
<evidence type="ECO:0000256" key="2">
    <source>
        <dbReference type="SAM" id="Phobius"/>
    </source>
</evidence>
<dbReference type="Proteomes" id="UP000238169">
    <property type="component" value="Unassembled WGS sequence"/>
</dbReference>
<evidence type="ECO:0000313" key="5">
    <source>
        <dbReference type="Proteomes" id="UP000238169"/>
    </source>
</evidence>
<dbReference type="OrthoDB" id="5298735at2"/>
<feature type="transmembrane region" description="Helical" evidence="2">
    <location>
        <begin position="27"/>
        <end position="50"/>
    </location>
</feature>
<feature type="region of interest" description="Disordered" evidence="1">
    <location>
        <begin position="114"/>
        <end position="135"/>
    </location>
</feature>
<accession>A0A2U3I9L4</accession>
<keyword evidence="2" id="KW-0472">Membrane</keyword>
<dbReference type="Pfam" id="PF05433">
    <property type="entry name" value="Rick_17kDa_Anti"/>
    <property type="match status" value="1"/>
</dbReference>
<keyword evidence="5" id="KW-1185">Reference proteome</keyword>
<name>A0A2U3I9L4_9BURK</name>
<dbReference type="InterPro" id="IPR008816">
    <property type="entry name" value="Gly_zipper_2TM_dom"/>
</dbReference>
<keyword evidence="2" id="KW-0812">Transmembrane</keyword>
<gene>
    <name evidence="4" type="ORF">NOV72_04067</name>
</gene>
<protein>
    <submittedName>
        <fullName evidence="4">Membrane protein</fullName>
    </submittedName>
</protein>
<feature type="domain" description="Glycine zipper 2TM" evidence="3">
    <location>
        <begin position="163"/>
        <end position="203"/>
    </location>
</feature>
<evidence type="ECO:0000256" key="1">
    <source>
        <dbReference type="SAM" id="MobiDB-lite"/>
    </source>
</evidence>
<dbReference type="EMBL" id="OGTP01000015">
    <property type="protein sequence ID" value="SPB16867.1"/>
    <property type="molecule type" value="Genomic_DNA"/>
</dbReference>
<organism evidence="4 5">
    <name type="scientific">Caballeronia novacaledonica</name>
    <dbReference type="NCBI Taxonomy" id="1544861"/>
    <lineage>
        <taxon>Bacteria</taxon>
        <taxon>Pseudomonadati</taxon>
        <taxon>Pseudomonadota</taxon>
        <taxon>Betaproteobacteria</taxon>
        <taxon>Burkholderiales</taxon>
        <taxon>Burkholderiaceae</taxon>
        <taxon>Caballeronia</taxon>
    </lineage>
</organism>